<dbReference type="CDD" id="cd01949">
    <property type="entry name" value="GGDEF"/>
    <property type="match status" value="1"/>
</dbReference>
<evidence type="ECO:0000256" key="4">
    <source>
        <dbReference type="SAM" id="Coils"/>
    </source>
</evidence>
<dbReference type="PANTHER" id="PTHR45138:SF9">
    <property type="entry name" value="DIGUANYLATE CYCLASE DGCM-RELATED"/>
    <property type="match status" value="1"/>
</dbReference>
<dbReference type="InterPro" id="IPR019734">
    <property type="entry name" value="TPR_rpt"/>
</dbReference>
<evidence type="ECO:0000313" key="7">
    <source>
        <dbReference type="Proteomes" id="UP000240904"/>
    </source>
</evidence>
<dbReference type="SMART" id="SM00267">
    <property type="entry name" value="GGDEF"/>
    <property type="match status" value="1"/>
</dbReference>
<dbReference type="Proteomes" id="UP000240904">
    <property type="component" value="Unassembled WGS sequence"/>
</dbReference>
<dbReference type="InterPro" id="IPR050469">
    <property type="entry name" value="Diguanylate_Cyclase"/>
</dbReference>
<evidence type="ECO:0000313" key="6">
    <source>
        <dbReference type="EMBL" id="PSW06864.1"/>
    </source>
</evidence>
<evidence type="ECO:0000256" key="2">
    <source>
        <dbReference type="ARBA" id="ARBA00012528"/>
    </source>
</evidence>
<gene>
    <name evidence="6" type="ORF">C9I89_04935</name>
</gene>
<comment type="catalytic activity">
    <reaction evidence="3">
        <text>2 GTP = 3',3'-c-di-GMP + 2 diphosphate</text>
        <dbReference type="Rhea" id="RHEA:24898"/>
        <dbReference type="ChEBI" id="CHEBI:33019"/>
        <dbReference type="ChEBI" id="CHEBI:37565"/>
        <dbReference type="ChEBI" id="CHEBI:58805"/>
        <dbReference type="EC" id="2.7.7.65"/>
    </reaction>
</comment>
<dbReference type="Pfam" id="PF00990">
    <property type="entry name" value="GGDEF"/>
    <property type="match status" value="1"/>
</dbReference>
<dbReference type="Pfam" id="PF13424">
    <property type="entry name" value="TPR_12"/>
    <property type="match status" value="1"/>
</dbReference>
<dbReference type="PROSITE" id="PS50887">
    <property type="entry name" value="GGDEF"/>
    <property type="match status" value="1"/>
</dbReference>
<dbReference type="InterPro" id="IPR043128">
    <property type="entry name" value="Rev_trsase/Diguanyl_cyclase"/>
</dbReference>
<proteinExistence type="predicted"/>
<dbReference type="OrthoDB" id="6191081at2"/>
<organism evidence="6 7">
    <name type="scientific">Photobacterium lipolyticum</name>
    <dbReference type="NCBI Taxonomy" id="266810"/>
    <lineage>
        <taxon>Bacteria</taxon>
        <taxon>Pseudomonadati</taxon>
        <taxon>Pseudomonadota</taxon>
        <taxon>Gammaproteobacteria</taxon>
        <taxon>Vibrionales</taxon>
        <taxon>Vibrionaceae</taxon>
        <taxon>Photobacterium</taxon>
    </lineage>
</organism>
<dbReference type="SMART" id="SM00028">
    <property type="entry name" value="TPR"/>
    <property type="match status" value="5"/>
</dbReference>
<dbReference type="PANTHER" id="PTHR45138">
    <property type="entry name" value="REGULATORY COMPONENTS OF SENSORY TRANSDUCTION SYSTEM"/>
    <property type="match status" value="1"/>
</dbReference>
<sequence length="670" mass="75866">MPELHAIKKLLLCAVIIVSSLMSFCLISAQANSASSFDSEFLTSKAAPQDWGLLEIYMQADTQPDEARKRLKLLPLEQIQRDEGFRLALYYLILFKLENALGTHEVSAEQYIDDLKALGERQGQDWMVGEALLESVINLIKQSKFDEGLQVVDQVIEIAKASDYSHLLARALKWRANIYVERSQYSMAMDDYRSALKTFSEQSDDIESSKVLSNISTVYFRLQEWNSAKKYNQRAFRLIEGDGCNNPNLKAMLHVNAGIIARHFDQPEQEAEHIRVAVELFELTGAKFSQLAALNNLITMQLKDNEIEAALANSFRCLELATEISDRSGVAHCNESLAEVYLTRGELQKAAEIALQALEIYNQLQDEKNYMETSELIADIYEAAGDYQRALQYYRQYATEGKEYLFDERRKELFALQESYEAEARDHEIALLKSENELNTARLAEQQAREKLWILAAAFSVLLLYVFYRRYSNISQDNTQLQQSNATLATQSLQDPLTGLHNRRYLEQWLESAGNDSRSSPYHYLLVELDLDHFKQVNDRWGHDAGDQVLVDVASRLKVGARSNDHVVRWGGEEFVLVLALKPDTDAELILNRLRESIATVPVKTRGGDLEVTVSIGAVGAITIDVMVNEWEELLNKADKALYAAKSSGRNCVKLVSAESRQGKNITSIV</sequence>
<dbReference type="EC" id="2.7.7.65" evidence="2"/>
<dbReference type="SUPFAM" id="SSF55073">
    <property type="entry name" value="Nucleotide cyclase"/>
    <property type="match status" value="1"/>
</dbReference>
<comment type="cofactor">
    <cofactor evidence="1">
        <name>Mg(2+)</name>
        <dbReference type="ChEBI" id="CHEBI:18420"/>
    </cofactor>
</comment>
<comment type="caution">
    <text evidence="6">The sequence shown here is derived from an EMBL/GenBank/DDBJ whole genome shotgun (WGS) entry which is preliminary data.</text>
</comment>
<dbReference type="FunFam" id="3.30.70.270:FF:000001">
    <property type="entry name" value="Diguanylate cyclase domain protein"/>
    <property type="match status" value="1"/>
</dbReference>
<reference evidence="6 7" key="1">
    <citation type="submission" date="2018-03" db="EMBL/GenBank/DDBJ databases">
        <title>Whole genome sequencing of Histamine producing bacteria.</title>
        <authorList>
            <person name="Butler K."/>
        </authorList>
    </citation>
    <scope>NUCLEOTIDE SEQUENCE [LARGE SCALE GENOMIC DNA]</scope>
    <source>
        <strain evidence="6 7">DSM 16190</strain>
    </source>
</reference>
<protein>
    <recommendedName>
        <fullName evidence="2">diguanylate cyclase</fullName>
        <ecNumber evidence="2">2.7.7.65</ecNumber>
    </recommendedName>
</protein>
<keyword evidence="4" id="KW-0175">Coiled coil</keyword>
<dbReference type="SUPFAM" id="SSF48452">
    <property type="entry name" value="TPR-like"/>
    <property type="match status" value="2"/>
</dbReference>
<name>A0A2T3N3H2_9GAMM</name>
<dbReference type="EMBL" id="PYMC01000002">
    <property type="protein sequence ID" value="PSW06864.1"/>
    <property type="molecule type" value="Genomic_DNA"/>
</dbReference>
<evidence type="ECO:0000256" key="1">
    <source>
        <dbReference type="ARBA" id="ARBA00001946"/>
    </source>
</evidence>
<dbReference type="NCBIfam" id="TIGR00254">
    <property type="entry name" value="GGDEF"/>
    <property type="match status" value="1"/>
</dbReference>
<keyword evidence="7" id="KW-1185">Reference proteome</keyword>
<accession>A0A2T3N3H2</accession>
<evidence type="ECO:0000259" key="5">
    <source>
        <dbReference type="PROSITE" id="PS50887"/>
    </source>
</evidence>
<dbReference type="AlphaFoldDB" id="A0A2T3N3H2"/>
<dbReference type="InterPro" id="IPR000160">
    <property type="entry name" value="GGDEF_dom"/>
</dbReference>
<evidence type="ECO:0000256" key="3">
    <source>
        <dbReference type="ARBA" id="ARBA00034247"/>
    </source>
</evidence>
<dbReference type="InterPro" id="IPR029787">
    <property type="entry name" value="Nucleotide_cyclase"/>
</dbReference>
<dbReference type="GO" id="GO:0052621">
    <property type="term" value="F:diguanylate cyclase activity"/>
    <property type="evidence" value="ECO:0007669"/>
    <property type="project" value="UniProtKB-EC"/>
</dbReference>
<dbReference type="Gene3D" id="1.25.40.10">
    <property type="entry name" value="Tetratricopeptide repeat domain"/>
    <property type="match status" value="2"/>
</dbReference>
<feature type="coiled-coil region" evidence="4">
    <location>
        <begin position="417"/>
        <end position="451"/>
    </location>
</feature>
<feature type="domain" description="GGDEF" evidence="5">
    <location>
        <begin position="522"/>
        <end position="658"/>
    </location>
</feature>
<dbReference type="InterPro" id="IPR011990">
    <property type="entry name" value="TPR-like_helical_dom_sf"/>
</dbReference>
<dbReference type="Gene3D" id="3.30.70.270">
    <property type="match status" value="1"/>
</dbReference>